<keyword evidence="4" id="KW-1185">Reference proteome</keyword>
<dbReference type="EMBL" id="JAACJJ010000003">
    <property type="protein sequence ID" value="KAF5328832.1"/>
    <property type="molecule type" value="Genomic_DNA"/>
</dbReference>
<dbReference type="Proteomes" id="UP000567179">
    <property type="component" value="Unassembled WGS sequence"/>
</dbReference>
<name>A0A8H5BSN8_9AGAR</name>
<reference evidence="3 4" key="1">
    <citation type="journal article" date="2020" name="ISME J.">
        <title>Uncovering the hidden diversity of litter-decomposition mechanisms in mushroom-forming fungi.</title>
        <authorList>
            <person name="Floudas D."/>
            <person name="Bentzer J."/>
            <person name="Ahren D."/>
            <person name="Johansson T."/>
            <person name="Persson P."/>
            <person name="Tunlid A."/>
        </authorList>
    </citation>
    <scope>NUCLEOTIDE SEQUENCE [LARGE SCALE GENOMIC DNA]</scope>
    <source>
        <strain evidence="3 4">CBS 101986</strain>
    </source>
</reference>
<feature type="domain" description="Microbial-type PARG catalytic" evidence="2">
    <location>
        <begin position="107"/>
        <end position="267"/>
    </location>
</feature>
<organism evidence="3 4">
    <name type="scientific">Psilocybe cf. subviscida</name>
    <dbReference type="NCBI Taxonomy" id="2480587"/>
    <lineage>
        <taxon>Eukaryota</taxon>
        <taxon>Fungi</taxon>
        <taxon>Dikarya</taxon>
        <taxon>Basidiomycota</taxon>
        <taxon>Agaricomycotina</taxon>
        <taxon>Agaricomycetes</taxon>
        <taxon>Agaricomycetidae</taxon>
        <taxon>Agaricales</taxon>
        <taxon>Agaricineae</taxon>
        <taxon>Strophariaceae</taxon>
        <taxon>Psilocybe</taxon>
    </lineage>
</organism>
<dbReference type="InterPro" id="IPR043472">
    <property type="entry name" value="Macro_dom-like"/>
</dbReference>
<feature type="compositionally biased region" description="Low complexity" evidence="1">
    <location>
        <begin position="31"/>
        <end position="44"/>
    </location>
</feature>
<dbReference type="NCBIfam" id="TIGR02452">
    <property type="entry name" value="TIGR02452 family protein"/>
    <property type="match status" value="1"/>
</dbReference>
<feature type="compositionally biased region" description="Basic and acidic residues" evidence="1">
    <location>
        <begin position="315"/>
        <end position="336"/>
    </location>
</feature>
<feature type="compositionally biased region" description="Low complexity" evidence="1">
    <location>
        <begin position="54"/>
        <end position="70"/>
    </location>
</feature>
<dbReference type="Pfam" id="PF10021">
    <property type="entry name" value="PARG_cat_microb"/>
    <property type="match status" value="1"/>
</dbReference>
<evidence type="ECO:0000259" key="2">
    <source>
        <dbReference type="Pfam" id="PF10021"/>
    </source>
</evidence>
<feature type="region of interest" description="Disordered" evidence="1">
    <location>
        <begin position="1"/>
        <end position="102"/>
    </location>
</feature>
<protein>
    <recommendedName>
        <fullName evidence="2">Microbial-type PARG catalytic domain-containing protein</fullName>
    </recommendedName>
</protein>
<dbReference type="InterPro" id="IPR019261">
    <property type="entry name" value="PARG_cat_microbial"/>
</dbReference>
<gene>
    <name evidence="3" type="ORF">D9619_011686</name>
</gene>
<feature type="region of interest" description="Disordered" evidence="1">
    <location>
        <begin position="532"/>
        <end position="572"/>
    </location>
</feature>
<accession>A0A8H5BSN8</accession>
<evidence type="ECO:0000313" key="3">
    <source>
        <dbReference type="EMBL" id="KAF5328832.1"/>
    </source>
</evidence>
<evidence type="ECO:0000313" key="4">
    <source>
        <dbReference type="Proteomes" id="UP000567179"/>
    </source>
</evidence>
<dbReference type="Gene3D" id="3.40.220.10">
    <property type="entry name" value="Leucine Aminopeptidase, subunit E, domain 1"/>
    <property type="match status" value="2"/>
</dbReference>
<sequence length="600" mass="66139">MSSNSGRNPDKKSSQPLLKQATLSKYFKPENSGTTNSGNGSGPSNDRREPSPPSSSRNAPSSSSSPSTRSQSEKKPPGFRQSSRGRYQARRSSPSTKLSRDELREIADTTLTVLDEGAYLPPGYDEPYDLLERMYCTNGDTAYYPPDDEEIAGWVAVDFPTRQTRIIVKEYSTLVGARKLHEYVYSTHDMETATVGVLNFASAKKPGGGFLSGSQAQEESIARVSTLYYSLLSEPAKPFYDLYQQDPDNHMYTHAMVYSPGVVLMRDDRGEWLPPVEVDILTSAAVNAGDVRKQVEWQVKMRDVRARYRVFQENEAKARKAEEAQRQKEGKQHLERLSNAGSAARARAAEEHRLAEAGGNGEDFEMGDATDPASIPLPPSPPSTSTELGVEEDPASTTSAKPVMNSPTSKRPLSTEIHPDAAPPEEKPLSFKELLAQTEKEIEDEMKERIARLLYLFYIRGAQHLVLGSFGTGVFQNKVEMVARIFYDLLAVPGGKFHGVFDTLVFAILGPDTVKVFRQVFADVVVQDLEGEEADDETTTEETAGNSKDTPTDGTSQTLEVTPISVDSDTEGAPLIQHVDPKEQFIPNTTPEMLQHNNES</sequence>
<evidence type="ECO:0000256" key="1">
    <source>
        <dbReference type="SAM" id="MobiDB-lite"/>
    </source>
</evidence>
<proteinExistence type="predicted"/>
<feature type="region of interest" description="Disordered" evidence="1">
    <location>
        <begin position="315"/>
        <end position="429"/>
    </location>
</feature>
<feature type="compositionally biased region" description="Polar residues" evidence="1">
    <location>
        <begin position="546"/>
        <end position="560"/>
    </location>
</feature>
<dbReference type="OrthoDB" id="9985428at2759"/>
<dbReference type="PANTHER" id="PTHR35596:SF1">
    <property type="entry name" value="MICROBIAL-TYPE PARG CATALYTIC DOMAIN-CONTAINING PROTEIN"/>
    <property type="match status" value="1"/>
</dbReference>
<dbReference type="InterPro" id="IPR012664">
    <property type="entry name" value="CHP02452"/>
</dbReference>
<feature type="compositionally biased region" description="Polar residues" evidence="1">
    <location>
        <begin position="14"/>
        <end position="23"/>
    </location>
</feature>
<feature type="compositionally biased region" description="Polar residues" evidence="1">
    <location>
        <begin position="80"/>
        <end position="97"/>
    </location>
</feature>
<dbReference type="PANTHER" id="PTHR35596">
    <property type="entry name" value="DUF2263 DOMAIN-CONTAINING PROTEIN"/>
    <property type="match status" value="1"/>
</dbReference>
<comment type="caution">
    <text evidence="3">The sequence shown here is derived from an EMBL/GenBank/DDBJ whole genome shotgun (WGS) entry which is preliminary data.</text>
</comment>
<feature type="compositionally biased region" description="Polar residues" evidence="1">
    <location>
        <begin position="395"/>
        <end position="412"/>
    </location>
</feature>
<dbReference type="AlphaFoldDB" id="A0A8H5BSN8"/>